<feature type="non-terminal residue" evidence="1">
    <location>
        <position position="1"/>
    </location>
</feature>
<dbReference type="OrthoDB" id="10524410at2759"/>
<dbReference type="EMBL" id="CAJVPY010000048">
    <property type="protein sequence ID" value="CAG8446549.1"/>
    <property type="molecule type" value="Genomic_DNA"/>
</dbReference>
<dbReference type="AlphaFoldDB" id="A0A9N8V874"/>
<dbReference type="Proteomes" id="UP000789405">
    <property type="component" value="Unassembled WGS sequence"/>
</dbReference>
<accession>A0A9N8V874</accession>
<protein>
    <submittedName>
        <fullName evidence="1">17456_t:CDS:1</fullName>
    </submittedName>
</protein>
<comment type="caution">
    <text evidence="1">The sequence shown here is derived from an EMBL/GenBank/DDBJ whole genome shotgun (WGS) entry which is preliminary data.</text>
</comment>
<organism evidence="1 2">
    <name type="scientific">Dentiscutata erythropus</name>
    <dbReference type="NCBI Taxonomy" id="1348616"/>
    <lineage>
        <taxon>Eukaryota</taxon>
        <taxon>Fungi</taxon>
        <taxon>Fungi incertae sedis</taxon>
        <taxon>Mucoromycota</taxon>
        <taxon>Glomeromycotina</taxon>
        <taxon>Glomeromycetes</taxon>
        <taxon>Diversisporales</taxon>
        <taxon>Gigasporaceae</taxon>
        <taxon>Dentiscutata</taxon>
    </lineage>
</organism>
<gene>
    <name evidence="1" type="ORF">DERYTH_LOCUS246</name>
</gene>
<evidence type="ECO:0000313" key="2">
    <source>
        <dbReference type="Proteomes" id="UP000789405"/>
    </source>
</evidence>
<name>A0A9N8V874_9GLOM</name>
<evidence type="ECO:0000313" key="1">
    <source>
        <dbReference type="EMBL" id="CAG8446549.1"/>
    </source>
</evidence>
<sequence>ISITVCSVTSIKVKSGQVGIKAFCQEPAAHAGGQVGQVGIKAFCQEPAAHAVVKGTAGRVLRRHRLMQKARIEKSTTLRISRVYSEDRKDDNEK</sequence>
<reference evidence="1" key="1">
    <citation type="submission" date="2021-06" db="EMBL/GenBank/DDBJ databases">
        <authorList>
            <person name="Kallberg Y."/>
            <person name="Tangrot J."/>
            <person name="Rosling A."/>
        </authorList>
    </citation>
    <scope>NUCLEOTIDE SEQUENCE</scope>
    <source>
        <strain evidence="1">MA453B</strain>
    </source>
</reference>
<proteinExistence type="predicted"/>
<keyword evidence="2" id="KW-1185">Reference proteome</keyword>